<dbReference type="GO" id="GO:0007435">
    <property type="term" value="P:salivary gland morphogenesis"/>
    <property type="evidence" value="ECO:0007669"/>
    <property type="project" value="UniProtKB-ARBA"/>
</dbReference>
<keyword evidence="8 18" id="KW-0732">Signal</keyword>
<feature type="domain" description="Protein kinase" evidence="19">
    <location>
        <begin position="266"/>
        <end position="534"/>
    </location>
</feature>
<evidence type="ECO:0000256" key="9">
    <source>
        <dbReference type="ARBA" id="ARBA00022741"/>
    </source>
</evidence>
<dbReference type="PRINTS" id="PR00109">
    <property type="entry name" value="TYRKINASE"/>
</dbReference>
<dbReference type="PROSITE" id="PS50814">
    <property type="entry name" value="WIF"/>
    <property type="match status" value="1"/>
</dbReference>
<evidence type="ECO:0000256" key="10">
    <source>
        <dbReference type="ARBA" id="ARBA00022777"/>
    </source>
</evidence>
<keyword evidence="9" id="KW-0547">Nucleotide-binding</keyword>
<dbReference type="Gene3D" id="1.10.510.10">
    <property type="entry name" value="Transferase(Phosphotransferase) domain 1"/>
    <property type="match status" value="1"/>
</dbReference>
<dbReference type="GO" id="GO:0010976">
    <property type="term" value="P:positive regulation of neuron projection development"/>
    <property type="evidence" value="ECO:0007669"/>
    <property type="project" value="TreeGrafter"/>
</dbReference>
<dbReference type="Gene3D" id="2.60.40.2170">
    <property type="entry name" value="Wnt, WIF domain"/>
    <property type="match status" value="1"/>
</dbReference>
<dbReference type="PANTHER" id="PTHR24416:SF349">
    <property type="entry name" value="TYROSINE-PROTEIN KINASE RYK"/>
    <property type="match status" value="1"/>
</dbReference>
<evidence type="ECO:0000256" key="6">
    <source>
        <dbReference type="ARBA" id="ARBA00022679"/>
    </source>
</evidence>
<reference evidence="21" key="1">
    <citation type="journal article" date="2023" name="G3 (Bethesda)">
        <title>Whole genome assemblies of Zophobas morio and Tenebrio molitor.</title>
        <authorList>
            <person name="Kaur S."/>
            <person name="Stinson S.A."/>
            <person name="diCenzo G.C."/>
        </authorList>
    </citation>
    <scope>NUCLEOTIDE SEQUENCE</scope>
    <source>
        <strain evidence="21">QUZm001</strain>
    </source>
</reference>
<feature type="transmembrane region" description="Helical" evidence="17">
    <location>
        <begin position="176"/>
        <end position="199"/>
    </location>
</feature>
<evidence type="ECO:0000256" key="17">
    <source>
        <dbReference type="SAM" id="Phobius"/>
    </source>
</evidence>
<evidence type="ECO:0000256" key="4">
    <source>
        <dbReference type="ARBA" id="ARBA00022475"/>
    </source>
</evidence>
<dbReference type="Gene3D" id="3.30.200.20">
    <property type="entry name" value="Phosphorylase Kinase, domain 1"/>
    <property type="match status" value="1"/>
</dbReference>
<evidence type="ECO:0000256" key="12">
    <source>
        <dbReference type="ARBA" id="ARBA00022989"/>
    </source>
</evidence>
<dbReference type="GO" id="GO:0051897">
    <property type="term" value="P:positive regulation of phosphatidylinositol 3-kinase/protein kinase B signal transduction"/>
    <property type="evidence" value="ECO:0007669"/>
    <property type="project" value="TreeGrafter"/>
</dbReference>
<dbReference type="GO" id="GO:0007411">
    <property type="term" value="P:axon guidance"/>
    <property type="evidence" value="ECO:0007669"/>
    <property type="project" value="UniProtKB-ARBA"/>
</dbReference>
<keyword evidence="6" id="KW-0808">Transferase</keyword>
<keyword evidence="13 17" id="KW-0472">Membrane</keyword>
<proteinExistence type="predicted"/>
<dbReference type="AlphaFoldDB" id="A0AA38HKN6"/>
<dbReference type="SUPFAM" id="SSF56112">
    <property type="entry name" value="Protein kinase-like (PK-like)"/>
    <property type="match status" value="1"/>
</dbReference>
<dbReference type="InterPro" id="IPR008266">
    <property type="entry name" value="Tyr_kinase_AS"/>
</dbReference>
<evidence type="ECO:0000256" key="5">
    <source>
        <dbReference type="ARBA" id="ARBA00022553"/>
    </source>
</evidence>
<evidence type="ECO:0000256" key="16">
    <source>
        <dbReference type="ARBA" id="ARBA00023180"/>
    </source>
</evidence>
<dbReference type="EMBL" id="JALNTZ010000010">
    <property type="protein sequence ID" value="KAJ3639468.1"/>
    <property type="molecule type" value="Genomic_DNA"/>
</dbReference>
<dbReference type="PROSITE" id="PS50011">
    <property type="entry name" value="PROTEIN_KINASE_DOM"/>
    <property type="match status" value="1"/>
</dbReference>
<keyword evidence="7 17" id="KW-0812">Transmembrane</keyword>
<keyword evidence="5" id="KW-0597">Phosphoprotein</keyword>
<evidence type="ECO:0000256" key="13">
    <source>
        <dbReference type="ARBA" id="ARBA00023136"/>
    </source>
</evidence>
<keyword evidence="22" id="KW-1185">Reference proteome</keyword>
<dbReference type="PANTHER" id="PTHR24416">
    <property type="entry name" value="TYROSINE-PROTEIN KINASE RECEPTOR"/>
    <property type="match status" value="1"/>
</dbReference>
<evidence type="ECO:0000256" key="14">
    <source>
        <dbReference type="ARBA" id="ARBA00023137"/>
    </source>
</evidence>
<dbReference type="GO" id="GO:0007169">
    <property type="term" value="P:cell surface receptor protein tyrosine kinase signaling pathway"/>
    <property type="evidence" value="ECO:0007669"/>
    <property type="project" value="TreeGrafter"/>
</dbReference>
<dbReference type="Pfam" id="PF07714">
    <property type="entry name" value="PK_Tyr_Ser-Thr"/>
    <property type="match status" value="1"/>
</dbReference>
<keyword evidence="15" id="KW-0675">Receptor</keyword>
<dbReference type="PROSITE" id="PS00109">
    <property type="entry name" value="PROTEIN_KINASE_TYR"/>
    <property type="match status" value="1"/>
</dbReference>
<gene>
    <name evidence="21" type="ORF">Zmor_002828</name>
</gene>
<dbReference type="InterPro" id="IPR001245">
    <property type="entry name" value="Ser-Thr/Tyr_kinase_cat_dom"/>
</dbReference>
<evidence type="ECO:0000259" key="19">
    <source>
        <dbReference type="PROSITE" id="PS50011"/>
    </source>
</evidence>
<evidence type="ECO:0000256" key="2">
    <source>
        <dbReference type="ARBA" id="ARBA00011902"/>
    </source>
</evidence>
<feature type="signal peptide" evidence="18">
    <location>
        <begin position="1"/>
        <end position="18"/>
    </location>
</feature>
<dbReference type="FunFam" id="3.30.200.20:FF:000502">
    <property type="entry name" value="Tyrosine-protein kinase Drl"/>
    <property type="match status" value="1"/>
</dbReference>
<dbReference type="SMART" id="SM00469">
    <property type="entry name" value="WIF"/>
    <property type="match status" value="1"/>
</dbReference>
<keyword evidence="14" id="KW-0829">Tyrosine-protein kinase</keyword>
<evidence type="ECO:0000256" key="11">
    <source>
        <dbReference type="ARBA" id="ARBA00022840"/>
    </source>
</evidence>
<keyword evidence="11" id="KW-0067">ATP-binding</keyword>
<dbReference type="EC" id="2.7.10.1" evidence="2"/>
<protein>
    <recommendedName>
        <fullName evidence="2">receptor protein-tyrosine kinase</fullName>
        <ecNumber evidence="2">2.7.10.1</ecNumber>
    </recommendedName>
</protein>
<dbReference type="GO" id="GO:0046982">
    <property type="term" value="F:protein heterodimerization activity"/>
    <property type="evidence" value="ECO:0007669"/>
    <property type="project" value="UniProtKB-ARBA"/>
</dbReference>
<evidence type="ECO:0000256" key="1">
    <source>
        <dbReference type="ARBA" id="ARBA00004162"/>
    </source>
</evidence>
<dbReference type="InterPro" id="IPR038677">
    <property type="entry name" value="WIF_sf"/>
</dbReference>
<keyword evidence="12 17" id="KW-1133">Transmembrane helix</keyword>
<dbReference type="InterPro" id="IPR003306">
    <property type="entry name" value="WIF"/>
</dbReference>
<dbReference type="InterPro" id="IPR050122">
    <property type="entry name" value="RTK"/>
</dbReference>
<name>A0AA38HKN6_9CUCU</name>
<keyword evidence="10" id="KW-0418">Kinase</keyword>
<accession>A0AA38HKN6</accession>
<keyword evidence="3" id="KW-0217">Developmental protein</keyword>
<evidence type="ECO:0000256" key="18">
    <source>
        <dbReference type="SAM" id="SignalP"/>
    </source>
</evidence>
<comment type="caution">
    <text evidence="21">The sequence shown here is derived from an EMBL/GenBank/DDBJ whole genome shotgun (WGS) entry which is preliminary data.</text>
</comment>
<dbReference type="Pfam" id="PF02019">
    <property type="entry name" value="WIF"/>
    <property type="match status" value="1"/>
</dbReference>
<dbReference type="CDD" id="cd05043">
    <property type="entry name" value="PTK_Ryk"/>
    <property type="match status" value="1"/>
</dbReference>
<dbReference type="GO" id="GO:0005524">
    <property type="term" value="F:ATP binding"/>
    <property type="evidence" value="ECO:0007669"/>
    <property type="project" value="UniProtKB-KW"/>
</dbReference>
<dbReference type="GO" id="GO:0005886">
    <property type="term" value="C:plasma membrane"/>
    <property type="evidence" value="ECO:0007669"/>
    <property type="project" value="UniProtKB-SubCell"/>
</dbReference>
<evidence type="ECO:0000313" key="22">
    <source>
        <dbReference type="Proteomes" id="UP001168821"/>
    </source>
</evidence>
<keyword evidence="16" id="KW-0325">Glycoprotein</keyword>
<evidence type="ECO:0000256" key="15">
    <source>
        <dbReference type="ARBA" id="ARBA00023170"/>
    </source>
</evidence>
<evidence type="ECO:0000256" key="3">
    <source>
        <dbReference type="ARBA" id="ARBA00022473"/>
    </source>
</evidence>
<dbReference type="FunFam" id="1.10.510.10:FF:000165">
    <property type="entry name" value="Tyrosine-protein kinase RYK"/>
    <property type="match status" value="1"/>
</dbReference>
<dbReference type="InterPro" id="IPR011009">
    <property type="entry name" value="Kinase-like_dom_sf"/>
</dbReference>
<evidence type="ECO:0000259" key="20">
    <source>
        <dbReference type="PROSITE" id="PS50814"/>
    </source>
</evidence>
<dbReference type="GO" id="GO:0043235">
    <property type="term" value="C:receptor complex"/>
    <property type="evidence" value="ECO:0007669"/>
    <property type="project" value="TreeGrafter"/>
</dbReference>
<comment type="subcellular location">
    <subcellularLocation>
        <location evidence="1">Cell membrane</location>
        <topology evidence="1">Single-pass membrane protein</topology>
    </subcellularLocation>
</comment>
<keyword evidence="4" id="KW-1003">Cell membrane</keyword>
<sequence>MNRNLFFIFLTFTPLSWAYLNLYLSLAEVQKLLGLEAELYYVRDGNINNYALNFVVPVPAKMNSLQFTWQSLADQPLVYSIDIDSSNSPTLLPPKLNITSTGSVPTHLQTFSVTLSCSGTAAGEVNVTITLNITISHTNVTTLTFRRKKICTKVEMHSNNHVFIDTLPTDSNSANIFYIAIASAVVLVVVLSTVVTMYYMKNKKTGGSTECNSGPTTTFLTAIPRDTVITSYGSFRRMPSYSLTTDERSKNLQKRISELTVQRCRICLSSVILEGTFARVYQGSYTNEEGIDEPVIIKTVTDHASQIQISLLLQEGMSMYSLNHKNILSVLRVSIEDHTAPFLLYPYHNYSNLKIFLQKCKLSAEGVSHTLTTQEVVDMALQVIQAMQYLHKKHLLHKDLAARNCVVDAKLKVQVADNALSRDLFPSDYHCLGDNENRPIKWLAIESLIQKTFSTSSDVWSFGVLLWELTTLAQQPYIEVDPFEMAAYLKDGYRLAQPINCPDELFAVMAYCWAMSAEERPTFTQLQICLQDFYTQLTRYV</sequence>
<dbReference type="FunFam" id="2.60.40.2170:FF:000005">
    <property type="entry name" value="tyrosine-protein kinase Drl"/>
    <property type="match status" value="1"/>
</dbReference>
<evidence type="ECO:0000313" key="21">
    <source>
        <dbReference type="EMBL" id="KAJ3639468.1"/>
    </source>
</evidence>
<dbReference type="InterPro" id="IPR000719">
    <property type="entry name" value="Prot_kinase_dom"/>
</dbReference>
<dbReference type="Proteomes" id="UP001168821">
    <property type="component" value="Unassembled WGS sequence"/>
</dbReference>
<evidence type="ECO:0000256" key="7">
    <source>
        <dbReference type="ARBA" id="ARBA00022692"/>
    </source>
</evidence>
<organism evidence="21 22">
    <name type="scientific">Zophobas morio</name>
    <dbReference type="NCBI Taxonomy" id="2755281"/>
    <lineage>
        <taxon>Eukaryota</taxon>
        <taxon>Metazoa</taxon>
        <taxon>Ecdysozoa</taxon>
        <taxon>Arthropoda</taxon>
        <taxon>Hexapoda</taxon>
        <taxon>Insecta</taxon>
        <taxon>Pterygota</taxon>
        <taxon>Neoptera</taxon>
        <taxon>Endopterygota</taxon>
        <taxon>Coleoptera</taxon>
        <taxon>Polyphaga</taxon>
        <taxon>Cucujiformia</taxon>
        <taxon>Tenebrionidae</taxon>
        <taxon>Zophobas</taxon>
    </lineage>
</organism>
<feature type="domain" description="WIF" evidence="20">
    <location>
        <begin position="22"/>
        <end position="151"/>
    </location>
</feature>
<feature type="chain" id="PRO_5041289270" description="receptor protein-tyrosine kinase" evidence="18">
    <location>
        <begin position="19"/>
        <end position="541"/>
    </location>
</feature>
<evidence type="ECO:0000256" key="8">
    <source>
        <dbReference type="ARBA" id="ARBA00022729"/>
    </source>
</evidence>
<dbReference type="GO" id="GO:0004714">
    <property type="term" value="F:transmembrane receptor protein tyrosine kinase activity"/>
    <property type="evidence" value="ECO:0007669"/>
    <property type="project" value="UniProtKB-EC"/>
</dbReference>